<evidence type="ECO:0008006" key="3">
    <source>
        <dbReference type="Google" id="ProtNLM"/>
    </source>
</evidence>
<reference evidence="1 2" key="1">
    <citation type="submission" date="2020-07" db="EMBL/GenBank/DDBJ databases">
        <title>Pseudogemmobacter sp. nov., isolated from poultry manure in Taiwan.</title>
        <authorList>
            <person name="Lin S.-Y."/>
            <person name="Tang Y.-S."/>
            <person name="Young C.-C."/>
        </authorList>
    </citation>
    <scope>NUCLEOTIDE SEQUENCE [LARGE SCALE GENOMIC DNA]</scope>
    <source>
        <strain evidence="1 2">CC-YST710</strain>
    </source>
</reference>
<keyword evidence="2" id="KW-1185">Reference proteome</keyword>
<organism evidence="1 2">
    <name type="scientific">Pseudogemmobacter faecipullorum</name>
    <dbReference type="NCBI Taxonomy" id="2755041"/>
    <lineage>
        <taxon>Bacteria</taxon>
        <taxon>Pseudomonadati</taxon>
        <taxon>Pseudomonadota</taxon>
        <taxon>Alphaproteobacteria</taxon>
        <taxon>Rhodobacterales</taxon>
        <taxon>Paracoccaceae</taxon>
        <taxon>Pseudogemmobacter</taxon>
    </lineage>
</organism>
<name>A0ABS8CNX9_9RHOB</name>
<dbReference type="EMBL" id="JACDXX010000013">
    <property type="protein sequence ID" value="MCB5411096.1"/>
    <property type="molecule type" value="Genomic_DNA"/>
</dbReference>
<evidence type="ECO:0000313" key="1">
    <source>
        <dbReference type="EMBL" id="MCB5411096.1"/>
    </source>
</evidence>
<comment type="caution">
    <text evidence="1">The sequence shown here is derived from an EMBL/GenBank/DDBJ whole genome shotgun (WGS) entry which is preliminary data.</text>
</comment>
<dbReference type="RefSeq" id="WP_226936551.1">
    <property type="nucleotide sequence ID" value="NZ_JACDXX010000013.1"/>
</dbReference>
<dbReference type="PROSITE" id="PS51257">
    <property type="entry name" value="PROKAR_LIPOPROTEIN"/>
    <property type="match status" value="1"/>
</dbReference>
<accession>A0ABS8CNX9</accession>
<sequence>MKPHLPFLILLTFALQACGGGGGGKAPLPPGKEIDTPEFETYRTDHNGRNRVRSRIAVSGADKDALTAFDTTGSGPAGYLSLIDLQGTPYDGKMTIEVIGAVDEGSGKTNRLLRLTADQTTFVNERNGAPIAAKGQYHFRGVNYAWVTIDNGPLLSGYHAQGLENLVIDFDNETASVNLRTEVAGSSEVEITLEGNDLPFNIRSGAWGGDVTIQIRDPNSPLEGSIDGVLRGNIGGSPEYANGQHDMTTSGIYTGSGIITGDGTDHPVSVDGIFFGRDPNAVP</sequence>
<proteinExistence type="predicted"/>
<gene>
    <name evidence="1" type="ORF">H0485_13960</name>
</gene>
<evidence type="ECO:0000313" key="2">
    <source>
        <dbReference type="Proteomes" id="UP001198571"/>
    </source>
</evidence>
<dbReference type="Proteomes" id="UP001198571">
    <property type="component" value="Unassembled WGS sequence"/>
</dbReference>
<protein>
    <recommendedName>
        <fullName evidence="3">Transferrin-binding protein B C-lobe/N-lobe beta barrel domain-containing protein</fullName>
    </recommendedName>
</protein>